<dbReference type="PANTHER" id="PTHR34351:SF1">
    <property type="entry name" value="SLR1927 PROTEIN"/>
    <property type="match status" value="1"/>
</dbReference>
<dbReference type="Pfam" id="PF01882">
    <property type="entry name" value="DUF58"/>
    <property type="match status" value="1"/>
</dbReference>
<dbReference type="InterPro" id="IPR002881">
    <property type="entry name" value="DUF58"/>
</dbReference>
<feature type="compositionally biased region" description="Basic and acidic residues" evidence="1">
    <location>
        <begin position="22"/>
        <end position="38"/>
    </location>
</feature>
<dbReference type="AlphaFoldDB" id="A0A223S5K4"/>
<feature type="transmembrane region" description="Helical" evidence="2">
    <location>
        <begin position="59"/>
        <end position="76"/>
    </location>
</feature>
<name>A0A223S5K4_9ACTN</name>
<evidence type="ECO:0000256" key="1">
    <source>
        <dbReference type="SAM" id="MobiDB-lite"/>
    </source>
</evidence>
<organism evidence="4 5">
    <name type="scientific">Nocardiopsis gilva YIM 90087</name>
    <dbReference type="NCBI Taxonomy" id="1235441"/>
    <lineage>
        <taxon>Bacteria</taxon>
        <taxon>Bacillati</taxon>
        <taxon>Actinomycetota</taxon>
        <taxon>Actinomycetes</taxon>
        <taxon>Streptosporangiales</taxon>
        <taxon>Nocardiopsidaceae</taxon>
        <taxon>Nocardiopsis</taxon>
    </lineage>
</organism>
<keyword evidence="2" id="KW-1133">Transmembrane helix</keyword>
<accession>A0A223S5K4</accession>
<reference evidence="4 5" key="1">
    <citation type="submission" date="2017-08" db="EMBL/GenBank/DDBJ databases">
        <title>The complete genome sequence of Nocardiopsis gilva YIM 90087.</title>
        <authorList>
            <person name="Yin M."/>
            <person name="Tang S."/>
        </authorList>
    </citation>
    <scope>NUCLEOTIDE SEQUENCE [LARGE SCALE GENOMIC DNA]</scope>
    <source>
        <strain evidence="4 5">YIM 90087</strain>
    </source>
</reference>
<evidence type="ECO:0000256" key="2">
    <source>
        <dbReference type="SAM" id="Phobius"/>
    </source>
</evidence>
<dbReference type="KEGG" id="ngv:CDO52_12025"/>
<dbReference type="EMBL" id="CP022753">
    <property type="protein sequence ID" value="ASU83412.1"/>
    <property type="molecule type" value="Genomic_DNA"/>
</dbReference>
<feature type="region of interest" description="Disordered" evidence="1">
    <location>
        <begin position="1"/>
        <end position="47"/>
    </location>
</feature>
<dbReference type="Proteomes" id="UP000215005">
    <property type="component" value="Chromosome"/>
</dbReference>
<keyword evidence="2" id="KW-0812">Transmembrane</keyword>
<evidence type="ECO:0000259" key="3">
    <source>
        <dbReference type="Pfam" id="PF01882"/>
    </source>
</evidence>
<sequence length="461" mass="48534">MRSGPPPRGPADRRIRARAAHRTGEDGTYEHPGGDRTRPAAAVPTGREMRPVRAFTTRGLSLLCAGAALLAGGLAIGQRDVVGLGVLVFAVPLLSLAALAGSPRRLAHSRTLQPERVTAGNDARVLIQVHNASPKRAVAGVLAEDTLPNLPHDAPRFDVGYLRPGATRDLSYRVRPPVRGGYPIGPLRLTIDDPLGCVRMRRTLGTHVPLLVTPPVVALPRMWPMGGAADSGESSSRFVTGVGEDDQVPRAYRHGDDLRRVHWRSTARVGKLMVRREEHRLGDHSAVLLDMRQGAHAGDGEDSSLETAVSAAASIGLHLIGRSQDVRLLTDEREVPGGRRETVLDALALTPASPAVRLGRGVDLVAGSPVAGTGLCVAILGALTDGDLAALARLGSAHSHRRVAVLCAAAAWPSPATLDTASDALARTGWLVYRIDTVEDLLDQGAPVHEGAGHAWGGAGR</sequence>
<feature type="transmembrane region" description="Helical" evidence="2">
    <location>
        <begin position="82"/>
        <end position="100"/>
    </location>
</feature>
<dbReference type="PANTHER" id="PTHR34351">
    <property type="entry name" value="SLR1927 PROTEIN-RELATED"/>
    <property type="match status" value="1"/>
</dbReference>
<keyword evidence="5" id="KW-1185">Reference proteome</keyword>
<gene>
    <name evidence="4" type="ORF">CDO52_12025</name>
</gene>
<feature type="domain" description="DUF58" evidence="3">
    <location>
        <begin position="250"/>
        <end position="396"/>
    </location>
</feature>
<evidence type="ECO:0000313" key="4">
    <source>
        <dbReference type="EMBL" id="ASU83412.1"/>
    </source>
</evidence>
<protein>
    <submittedName>
        <fullName evidence="4">DUF58 domain-containing protein</fullName>
    </submittedName>
</protein>
<keyword evidence="2" id="KW-0472">Membrane</keyword>
<evidence type="ECO:0000313" key="5">
    <source>
        <dbReference type="Proteomes" id="UP000215005"/>
    </source>
</evidence>
<proteinExistence type="predicted"/>